<dbReference type="EMBL" id="CAEZSY010000034">
    <property type="protein sequence ID" value="CAB4551659.1"/>
    <property type="molecule type" value="Genomic_DNA"/>
</dbReference>
<accession>A0A6J6CMS3</accession>
<name>A0A6J6CMS3_9ZZZZ</name>
<sequence length="742" mass="81535">MKLLYRNLKPSLQKYSSFIAILALFSNLQVNASQGAQNVSLTTISTTWDNPSYASAVAQLSYIAASQSDVYQLNFVLKSAPAGSQTNLQLINSSAENASLNVLSPSTVKIIPKFDFNSPVSSYIKVQLCDVKNGCAGNISVLGTYGITAVATDINGATTSTDLTIVVRSVPTVDPNLTICKDAIAAAHQKNDLVWNQISNWEKTWANYELLSQFVSANNLTLNTSFDFQSNLINTEISQINSRLYEFQGNTKNTCASTNIYSEWGAESNNFVSLIKKLGSLNSVFYPNWQEWLVKYPPKMIPTKIEVESPVSVSIGSDGFATFSITAWAVPVNLDQLPAGRSSLEDVIAYKGACGYLNGENIGVTERVVTSKPGYSFFVLDFKLKITGVCQGQFRYYGNSKFDRSDGFFNVTINPKTNINDYAISQVSLYSNEVVAGSVATIYYWVNMPYLHGTGGLGAGLGEFGNDNGAFGPDYSSVGWTLGFVKGDSPINGLYKSNIDIPASAEPGLYKTWVFWKGIVGPVYGPDIKILSNKDVIQNDLKRSCENQGNSTATSLKSNSIQIAEIANRISKLQYLESDQKNLELALIKEELRNIDSNLITWLEKLPYYLKTNPTCTTYEALIVASKDLYSKLINLNNQLDKYSTTSNQANEEIDDGVEVEPEANLTITKKSNGWYAIKVDTNLESENIEILATKKGSKTIKYAKNTGLSTQFVLNTSRNLRGYSITVKFNGEVLKRILVSK</sequence>
<gene>
    <name evidence="1" type="ORF">UFOPK1509_00358</name>
</gene>
<reference evidence="1" key="1">
    <citation type="submission" date="2020-05" db="EMBL/GenBank/DDBJ databases">
        <authorList>
            <person name="Chiriac C."/>
            <person name="Salcher M."/>
            <person name="Ghai R."/>
            <person name="Kavagutti S V."/>
        </authorList>
    </citation>
    <scope>NUCLEOTIDE SEQUENCE</scope>
</reference>
<proteinExistence type="predicted"/>
<evidence type="ECO:0000313" key="1">
    <source>
        <dbReference type="EMBL" id="CAB4551659.1"/>
    </source>
</evidence>
<protein>
    <submittedName>
        <fullName evidence="1">Unannotated protein</fullName>
    </submittedName>
</protein>
<dbReference type="AlphaFoldDB" id="A0A6J6CMS3"/>
<organism evidence="1">
    <name type="scientific">freshwater metagenome</name>
    <dbReference type="NCBI Taxonomy" id="449393"/>
    <lineage>
        <taxon>unclassified sequences</taxon>
        <taxon>metagenomes</taxon>
        <taxon>ecological metagenomes</taxon>
    </lineage>
</organism>